<evidence type="ECO:0000256" key="2">
    <source>
        <dbReference type="ARBA" id="ARBA00004718"/>
    </source>
</evidence>
<keyword evidence="4" id="KW-0808">Transferase</keyword>
<dbReference type="CDD" id="cd16651">
    <property type="entry name" value="SPL-RING_NSE2"/>
    <property type="match status" value="1"/>
</dbReference>
<name>S8FVY6_FOMSC</name>
<dbReference type="GO" id="GO:0061665">
    <property type="term" value="F:SUMO ligase activity"/>
    <property type="evidence" value="ECO:0007669"/>
    <property type="project" value="TreeGrafter"/>
</dbReference>
<feature type="compositionally biased region" description="Acidic residues" evidence="11">
    <location>
        <begin position="326"/>
        <end position="337"/>
    </location>
</feature>
<evidence type="ECO:0000256" key="9">
    <source>
        <dbReference type="ARBA" id="ARBA00023242"/>
    </source>
</evidence>
<feature type="compositionally biased region" description="Acidic residues" evidence="11">
    <location>
        <begin position="62"/>
        <end position="78"/>
    </location>
</feature>
<accession>S8FVY6</accession>
<dbReference type="PANTHER" id="PTHR21330">
    <property type="entry name" value="E3 SUMO-PROTEIN LIGASE NSE2"/>
    <property type="match status" value="1"/>
</dbReference>
<comment type="pathway">
    <text evidence="2">Protein modification; protein sumoylation.</text>
</comment>
<evidence type="ECO:0000256" key="6">
    <source>
        <dbReference type="ARBA" id="ARBA00022771"/>
    </source>
</evidence>
<dbReference type="HOGENOM" id="CLU_055164_0_0_1"/>
<dbReference type="GO" id="GO:0000724">
    <property type="term" value="P:double-strand break repair via homologous recombination"/>
    <property type="evidence" value="ECO:0007669"/>
    <property type="project" value="InterPro"/>
</dbReference>
<dbReference type="GO" id="GO:0016925">
    <property type="term" value="P:protein sumoylation"/>
    <property type="evidence" value="ECO:0007669"/>
    <property type="project" value="UniProtKB-UniPathway"/>
</dbReference>
<evidence type="ECO:0000313" key="14">
    <source>
        <dbReference type="Proteomes" id="UP000015241"/>
    </source>
</evidence>
<evidence type="ECO:0000256" key="7">
    <source>
        <dbReference type="ARBA" id="ARBA00022786"/>
    </source>
</evidence>
<dbReference type="STRING" id="743788.S8FVY6"/>
<organism evidence="13 14">
    <name type="scientific">Fomitopsis schrenkii</name>
    <name type="common">Brown rot fungus</name>
    <dbReference type="NCBI Taxonomy" id="2126942"/>
    <lineage>
        <taxon>Eukaryota</taxon>
        <taxon>Fungi</taxon>
        <taxon>Dikarya</taxon>
        <taxon>Basidiomycota</taxon>
        <taxon>Agaricomycotina</taxon>
        <taxon>Agaricomycetes</taxon>
        <taxon>Polyporales</taxon>
        <taxon>Fomitopsis</taxon>
    </lineage>
</organism>
<evidence type="ECO:0000313" key="13">
    <source>
        <dbReference type="EMBL" id="EPT05241.1"/>
    </source>
</evidence>
<feature type="domain" description="SP-RING-type" evidence="12">
    <location>
        <begin position="237"/>
        <end position="319"/>
    </location>
</feature>
<evidence type="ECO:0000256" key="11">
    <source>
        <dbReference type="SAM" id="MobiDB-lite"/>
    </source>
</evidence>
<comment type="subcellular location">
    <subcellularLocation>
        <location evidence="1">Nucleus</location>
    </subcellularLocation>
</comment>
<keyword evidence="14" id="KW-1185">Reference proteome</keyword>
<feature type="compositionally biased region" description="Acidic residues" evidence="11">
    <location>
        <begin position="230"/>
        <end position="240"/>
    </location>
</feature>
<gene>
    <name evidence="13" type="ORF">FOMPIDRAFT_1027429</name>
</gene>
<dbReference type="Pfam" id="PF11789">
    <property type="entry name" value="zf-Nse"/>
    <property type="match status" value="1"/>
</dbReference>
<dbReference type="Gene3D" id="1.20.120.1010">
    <property type="match status" value="1"/>
</dbReference>
<dbReference type="FunCoup" id="S8FVY6">
    <property type="interactions" value="148"/>
</dbReference>
<keyword evidence="8" id="KW-0862">Zinc</keyword>
<dbReference type="SUPFAM" id="SSF57850">
    <property type="entry name" value="RING/U-box"/>
    <property type="match status" value="1"/>
</dbReference>
<evidence type="ECO:0000256" key="5">
    <source>
        <dbReference type="ARBA" id="ARBA00022723"/>
    </source>
</evidence>
<dbReference type="GO" id="GO:0005634">
    <property type="term" value="C:nucleus"/>
    <property type="evidence" value="ECO:0007669"/>
    <property type="project" value="UniProtKB-SubCell"/>
</dbReference>
<keyword evidence="5" id="KW-0479">Metal-binding</keyword>
<feature type="region of interest" description="Disordered" evidence="11">
    <location>
        <begin position="1"/>
        <end position="82"/>
    </location>
</feature>
<dbReference type="EMBL" id="KE504124">
    <property type="protein sequence ID" value="EPT05241.1"/>
    <property type="molecule type" value="Genomic_DNA"/>
</dbReference>
<protein>
    <recommendedName>
        <fullName evidence="12">SP-RING-type domain-containing protein</fullName>
    </recommendedName>
</protein>
<dbReference type="InterPro" id="IPR026846">
    <property type="entry name" value="Nse2(Mms21)"/>
</dbReference>
<evidence type="ECO:0000259" key="12">
    <source>
        <dbReference type="PROSITE" id="PS51044"/>
    </source>
</evidence>
<evidence type="ECO:0000256" key="10">
    <source>
        <dbReference type="PROSITE-ProRule" id="PRU00452"/>
    </source>
</evidence>
<reference evidence="13 14" key="1">
    <citation type="journal article" date="2012" name="Science">
        <title>The Paleozoic origin of enzymatic lignin decomposition reconstructed from 31 fungal genomes.</title>
        <authorList>
            <person name="Floudas D."/>
            <person name="Binder M."/>
            <person name="Riley R."/>
            <person name="Barry K."/>
            <person name="Blanchette R.A."/>
            <person name="Henrissat B."/>
            <person name="Martinez A.T."/>
            <person name="Otillar R."/>
            <person name="Spatafora J.W."/>
            <person name="Yadav J.S."/>
            <person name="Aerts A."/>
            <person name="Benoit I."/>
            <person name="Boyd A."/>
            <person name="Carlson A."/>
            <person name="Copeland A."/>
            <person name="Coutinho P.M."/>
            <person name="de Vries R.P."/>
            <person name="Ferreira P."/>
            <person name="Findley K."/>
            <person name="Foster B."/>
            <person name="Gaskell J."/>
            <person name="Glotzer D."/>
            <person name="Gorecki P."/>
            <person name="Heitman J."/>
            <person name="Hesse C."/>
            <person name="Hori C."/>
            <person name="Igarashi K."/>
            <person name="Jurgens J.A."/>
            <person name="Kallen N."/>
            <person name="Kersten P."/>
            <person name="Kohler A."/>
            <person name="Kuees U."/>
            <person name="Kumar T.K.A."/>
            <person name="Kuo A."/>
            <person name="LaButti K."/>
            <person name="Larrondo L.F."/>
            <person name="Lindquist E."/>
            <person name="Ling A."/>
            <person name="Lombard V."/>
            <person name="Lucas S."/>
            <person name="Lundell T."/>
            <person name="Martin R."/>
            <person name="McLaughlin D.J."/>
            <person name="Morgenstern I."/>
            <person name="Morin E."/>
            <person name="Murat C."/>
            <person name="Nagy L.G."/>
            <person name="Nolan M."/>
            <person name="Ohm R.A."/>
            <person name="Patyshakuliyeva A."/>
            <person name="Rokas A."/>
            <person name="Ruiz-Duenas F.J."/>
            <person name="Sabat G."/>
            <person name="Salamov A."/>
            <person name="Samejima M."/>
            <person name="Schmutz J."/>
            <person name="Slot J.C."/>
            <person name="St John F."/>
            <person name="Stenlid J."/>
            <person name="Sun H."/>
            <person name="Sun S."/>
            <person name="Syed K."/>
            <person name="Tsang A."/>
            <person name="Wiebenga A."/>
            <person name="Young D."/>
            <person name="Pisabarro A."/>
            <person name="Eastwood D.C."/>
            <person name="Martin F."/>
            <person name="Cullen D."/>
            <person name="Grigoriev I.V."/>
            <person name="Hibbett D.S."/>
        </authorList>
    </citation>
    <scope>NUCLEOTIDE SEQUENCE</scope>
    <source>
        <strain evidence="14">FP-58527</strain>
    </source>
</reference>
<evidence type="ECO:0000256" key="8">
    <source>
        <dbReference type="ARBA" id="ARBA00022833"/>
    </source>
</evidence>
<dbReference type="OrthoDB" id="26899at2759"/>
<evidence type="ECO:0000256" key="1">
    <source>
        <dbReference type="ARBA" id="ARBA00004123"/>
    </source>
</evidence>
<dbReference type="InParanoid" id="S8FVY6"/>
<evidence type="ECO:0000256" key="3">
    <source>
        <dbReference type="ARBA" id="ARBA00008212"/>
    </source>
</evidence>
<sequence length="337" mass="38053">MPTAGPSRRRRRDPSEDGIEEDVPSQRIDDVVDEEEEQPRRGAKAVKVEKNKVKRKVSENGNADEDDDADIDPLEELGDQPLDKAQAQKIHGYAQDWDMIRKSRHVHFYGVVKDVATSLAEFAEGDKAEKVLVDLDNLMRSLLDTETELVCHTKALQELHQKVVRGEEITDIVDRYDVEVEKKISGYKEKTSRQKYAKADEYASYKQAIFEVQNPGTAMPPLTDLIPREDGDESDDDDDDVQVGGVTQDYKCPLSLTILVDPLTSRLCHHSYSAASIREYLNIRGGRKQCPAAGCHQMISLGDLVQDKELAKKAKDAARRERMREEDSDEDEGEVIE</sequence>
<dbReference type="PROSITE" id="PS51044">
    <property type="entry name" value="ZF_SP_RING"/>
    <property type="match status" value="1"/>
</dbReference>
<feature type="region of interest" description="Disordered" evidence="11">
    <location>
        <begin position="215"/>
        <end position="240"/>
    </location>
</feature>
<keyword evidence="6 10" id="KW-0863">Zinc-finger</keyword>
<feature type="compositionally biased region" description="Basic and acidic residues" evidence="11">
    <location>
        <begin position="312"/>
        <end position="325"/>
    </location>
</feature>
<evidence type="ECO:0000256" key="4">
    <source>
        <dbReference type="ARBA" id="ARBA00022679"/>
    </source>
</evidence>
<proteinExistence type="inferred from homology"/>
<dbReference type="InterPro" id="IPR004181">
    <property type="entry name" value="Znf_MIZ"/>
</dbReference>
<dbReference type="AlphaFoldDB" id="S8FVY6"/>
<dbReference type="GO" id="GO:0030915">
    <property type="term" value="C:Smc5-Smc6 complex"/>
    <property type="evidence" value="ECO:0007669"/>
    <property type="project" value="InterPro"/>
</dbReference>
<dbReference type="PANTHER" id="PTHR21330:SF1">
    <property type="entry name" value="E3 SUMO-PROTEIN LIGASE NSE2"/>
    <property type="match status" value="1"/>
</dbReference>
<dbReference type="InterPro" id="IPR013083">
    <property type="entry name" value="Znf_RING/FYVE/PHD"/>
</dbReference>
<comment type="similarity">
    <text evidence="3">Belongs to the NSE2 family.</text>
</comment>
<dbReference type="Gene3D" id="3.30.40.10">
    <property type="entry name" value="Zinc/RING finger domain, C3HC4 (zinc finger)"/>
    <property type="match status" value="1"/>
</dbReference>
<dbReference type="GO" id="GO:0008270">
    <property type="term" value="F:zinc ion binding"/>
    <property type="evidence" value="ECO:0007669"/>
    <property type="project" value="UniProtKB-KW"/>
</dbReference>
<keyword evidence="7" id="KW-0833">Ubl conjugation pathway</keyword>
<dbReference type="Proteomes" id="UP000015241">
    <property type="component" value="Unassembled WGS sequence"/>
</dbReference>
<keyword evidence="9" id="KW-0539">Nucleus</keyword>
<feature type="region of interest" description="Disordered" evidence="11">
    <location>
        <begin position="312"/>
        <end position="337"/>
    </location>
</feature>
<dbReference type="eggNOG" id="KOG2979">
    <property type="taxonomic scope" value="Eukaryota"/>
</dbReference>
<dbReference type="UniPathway" id="UPA00886"/>